<dbReference type="PANTHER" id="PTHR47738:SF3">
    <property type="entry name" value="PHOSPHOTRANSFERASE SYSTEM MANNITOL_FRUCTOSE-SPECIFIC IIA DOMAIN CONTAINING PROTEIN"/>
    <property type="match status" value="1"/>
</dbReference>
<comment type="caution">
    <text evidence="2">The sequence shown here is derived from an EMBL/GenBank/DDBJ whole genome shotgun (WGS) entry which is preliminary data.</text>
</comment>
<evidence type="ECO:0000259" key="1">
    <source>
        <dbReference type="PROSITE" id="PS51094"/>
    </source>
</evidence>
<dbReference type="RefSeq" id="WP_183858974.1">
    <property type="nucleotide sequence ID" value="NZ_JACHFH010000002.1"/>
</dbReference>
<reference evidence="2 3" key="1">
    <citation type="submission" date="2020-08" db="EMBL/GenBank/DDBJ databases">
        <title>Genomic Encyclopedia of Type Strains, Phase IV (KMG-IV): sequencing the most valuable type-strain genomes for metagenomic binning, comparative biology and taxonomic classification.</title>
        <authorList>
            <person name="Goeker M."/>
        </authorList>
    </citation>
    <scope>NUCLEOTIDE SEQUENCE [LARGE SCALE GENOMIC DNA]</scope>
    <source>
        <strain evidence="2 3">DSM 24661</strain>
    </source>
</reference>
<dbReference type="EMBL" id="JACHFH010000002">
    <property type="protein sequence ID" value="MBB5335151.1"/>
    <property type="molecule type" value="Genomic_DNA"/>
</dbReference>
<dbReference type="InterPro" id="IPR016152">
    <property type="entry name" value="PTrfase/Anion_transptr"/>
</dbReference>
<organism evidence="2 3">
    <name type="scientific">Pectinatus brassicae</name>
    <dbReference type="NCBI Taxonomy" id="862415"/>
    <lineage>
        <taxon>Bacteria</taxon>
        <taxon>Bacillati</taxon>
        <taxon>Bacillota</taxon>
        <taxon>Negativicutes</taxon>
        <taxon>Selenomonadales</taxon>
        <taxon>Selenomonadaceae</taxon>
        <taxon>Pectinatus</taxon>
    </lineage>
</organism>
<sequence>MNEITLDEKLVLLDIEGKDKLEIISQMANNMENLGYVKPSYEGAVIAREKVFATGLPTASYGVAIPHTDIEHVNTPAICVARLENPVDFVIMGEESESVPVKIVFMLAMKEQHAQLEILQKLMQILQEDGALAKIVEADSPESIKDFMCTKLGL</sequence>
<proteinExistence type="predicted"/>
<dbReference type="Proteomes" id="UP000559117">
    <property type="component" value="Unassembled WGS sequence"/>
</dbReference>
<gene>
    <name evidence="2" type="ORF">HNR32_000265</name>
</gene>
<dbReference type="PANTHER" id="PTHR47738">
    <property type="entry name" value="PTS SYSTEM FRUCTOSE-LIKE EIIA COMPONENT-RELATED"/>
    <property type="match status" value="1"/>
</dbReference>
<feature type="domain" description="PTS EIIA type-2" evidence="1">
    <location>
        <begin position="4"/>
        <end position="151"/>
    </location>
</feature>
<dbReference type="InterPro" id="IPR002178">
    <property type="entry name" value="PTS_EIIA_type-2_dom"/>
</dbReference>
<dbReference type="SUPFAM" id="SSF55804">
    <property type="entry name" value="Phoshotransferase/anion transport protein"/>
    <property type="match status" value="1"/>
</dbReference>
<dbReference type="Gene3D" id="3.40.930.10">
    <property type="entry name" value="Mannitol-specific EII, Chain A"/>
    <property type="match status" value="1"/>
</dbReference>
<accession>A0A840UBP9</accession>
<dbReference type="CDD" id="cd00211">
    <property type="entry name" value="PTS_IIA_fru"/>
    <property type="match status" value="1"/>
</dbReference>
<dbReference type="PROSITE" id="PS51094">
    <property type="entry name" value="PTS_EIIA_TYPE_2"/>
    <property type="match status" value="1"/>
</dbReference>
<keyword evidence="3" id="KW-1185">Reference proteome</keyword>
<evidence type="ECO:0000313" key="3">
    <source>
        <dbReference type="Proteomes" id="UP000559117"/>
    </source>
</evidence>
<evidence type="ECO:0000313" key="2">
    <source>
        <dbReference type="EMBL" id="MBB5335151.1"/>
    </source>
</evidence>
<protein>
    <submittedName>
        <fullName evidence="2">PTS system galactitol-specific IIA component</fullName>
    </submittedName>
</protein>
<name>A0A840UBP9_9FIRM</name>
<dbReference type="AlphaFoldDB" id="A0A840UBP9"/>
<dbReference type="Pfam" id="PF00359">
    <property type="entry name" value="PTS_EIIA_2"/>
    <property type="match status" value="1"/>
</dbReference>
<dbReference type="InterPro" id="IPR051541">
    <property type="entry name" value="PTS_SugarTrans_NitroReg"/>
</dbReference>